<keyword evidence="2" id="KW-1185">Reference proteome</keyword>
<reference evidence="1 2" key="1">
    <citation type="journal article" date="2020" name="IScience">
        <title>Genome Sequencing of the Endangered Kingdonia uniflora (Circaeasteraceae, Ranunculales) Reveals Potential Mechanisms of Evolutionary Specialization.</title>
        <authorList>
            <person name="Sun Y."/>
            <person name="Deng T."/>
            <person name="Zhang A."/>
            <person name="Moore M.J."/>
            <person name="Landis J.B."/>
            <person name="Lin N."/>
            <person name="Zhang H."/>
            <person name="Zhang X."/>
            <person name="Huang J."/>
            <person name="Zhang X."/>
            <person name="Sun H."/>
            <person name="Wang H."/>
        </authorList>
    </citation>
    <scope>NUCLEOTIDE SEQUENCE [LARGE SCALE GENOMIC DNA]</scope>
    <source>
        <strain evidence="1">TB1705</strain>
        <tissue evidence="1">Leaf</tissue>
    </source>
</reference>
<organism evidence="1 2">
    <name type="scientific">Kingdonia uniflora</name>
    <dbReference type="NCBI Taxonomy" id="39325"/>
    <lineage>
        <taxon>Eukaryota</taxon>
        <taxon>Viridiplantae</taxon>
        <taxon>Streptophyta</taxon>
        <taxon>Embryophyta</taxon>
        <taxon>Tracheophyta</taxon>
        <taxon>Spermatophyta</taxon>
        <taxon>Magnoliopsida</taxon>
        <taxon>Ranunculales</taxon>
        <taxon>Circaeasteraceae</taxon>
        <taxon>Kingdonia</taxon>
    </lineage>
</organism>
<dbReference type="AlphaFoldDB" id="A0A7J7MDR3"/>
<name>A0A7J7MDR3_9MAGN</name>
<proteinExistence type="predicted"/>
<accession>A0A7J7MDR3</accession>
<protein>
    <submittedName>
        <fullName evidence="1">Uncharacterized protein</fullName>
    </submittedName>
</protein>
<evidence type="ECO:0000313" key="1">
    <source>
        <dbReference type="EMBL" id="KAF6153007.1"/>
    </source>
</evidence>
<comment type="caution">
    <text evidence="1">The sequence shown here is derived from an EMBL/GenBank/DDBJ whole genome shotgun (WGS) entry which is preliminary data.</text>
</comment>
<dbReference type="EMBL" id="JACGCM010001588">
    <property type="protein sequence ID" value="KAF6153007.1"/>
    <property type="molecule type" value="Genomic_DNA"/>
</dbReference>
<dbReference type="Proteomes" id="UP000541444">
    <property type="component" value="Unassembled WGS sequence"/>
</dbReference>
<evidence type="ECO:0000313" key="2">
    <source>
        <dbReference type="Proteomes" id="UP000541444"/>
    </source>
</evidence>
<sequence length="74" mass="8610">MAEIETRGRIWDVYFKRTVQKLRGVNLPWGGLKTVVGWIEVDWIHLEIHPIYPLDCCGCSRVNSLHALLNRAHK</sequence>
<gene>
    <name evidence="1" type="ORF">GIB67_021612</name>
</gene>